<dbReference type="Proteomes" id="UP000011116">
    <property type="component" value="Chromosome 4H"/>
</dbReference>
<dbReference type="Gene3D" id="1.20.1280.50">
    <property type="match status" value="1"/>
</dbReference>
<sequence>MRPQNQIPRQKSPILMATSPPPPRHGPHPPPELPEDVMREILLRVPADDPASLVRAAAACKSWRGMVSDPEFAPAYRLLGGAPPMLGFLYDDRRKYWISHFLPTATSPPLAARDLEHWHALDSRHGLALFYAPRSDAHFVVCDLVTGERWEIRADPKCYDIMWSNLLSDRRLLENDEISCNASVLCAKDGCDHLDCHGGPFLVALVGHDVEGHRYMNYAAVYSSVTREWSEVTSVEQVHTINGTGHSAVVGNNVYVPCVEDDSVVVYNTRDKELSVIKVPLEEQQPYLDLMGLEDGMLLFASVLKPRLYLWSMEAGPRGAAGWARRRVIELGSLLPLPVLEDKLDVSAVGFAEGVGVIFMKTRAGLYKIELESGKSDQVHGGCIDKVMPYMSFYTGAWGPLKASDEASRTVAGATTI</sequence>
<dbReference type="EnsemblPlants" id="HORVU.MOREX.r3.4HG0403320.1">
    <property type="protein sequence ID" value="HORVU.MOREX.r3.4HG0403320.1"/>
    <property type="gene ID" value="HORVU.MOREX.r3.4HG0403320"/>
</dbReference>
<proteinExistence type="evidence at transcript level"/>
<dbReference type="KEGG" id="hvg:123449550"/>
<feature type="region of interest" description="Disordered" evidence="1">
    <location>
        <begin position="1"/>
        <end position="34"/>
    </location>
</feature>
<gene>
    <name evidence="4" type="primary">LOC123449550</name>
</gene>
<evidence type="ECO:0000259" key="2">
    <source>
        <dbReference type="Pfam" id="PF12937"/>
    </source>
</evidence>
<dbReference type="InterPro" id="IPR036047">
    <property type="entry name" value="F-box-like_dom_sf"/>
</dbReference>
<dbReference type="Pfam" id="PF12937">
    <property type="entry name" value="F-box-like"/>
    <property type="match status" value="1"/>
</dbReference>
<evidence type="ECO:0000313" key="4">
    <source>
        <dbReference type="EnsemblPlants" id="HORVU.MOREX.r3.4HG0403320.1"/>
    </source>
</evidence>
<accession>F2E8X8</accession>
<reference evidence="4" key="3">
    <citation type="submission" date="2020-10" db="EMBL/GenBank/DDBJ databases">
        <authorList>
            <person name="Scholz U."/>
            <person name="Mascher M."/>
            <person name="Fiebig A."/>
        </authorList>
    </citation>
    <scope>NUCLEOTIDE SEQUENCE [LARGE SCALE GENOMIC DNA]</scope>
    <source>
        <strain evidence="4">cv. Morex</strain>
    </source>
</reference>
<dbReference type="RefSeq" id="XP_044982740.1">
    <property type="nucleotide sequence ID" value="XM_045126805.1"/>
</dbReference>
<dbReference type="EMBL" id="AK372603">
    <property type="protein sequence ID" value="BAK03800.1"/>
    <property type="molecule type" value="mRNA"/>
</dbReference>
<dbReference type="SUPFAM" id="SSF81383">
    <property type="entry name" value="F-box domain"/>
    <property type="match status" value="1"/>
</dbReference>
<dbReference type="AlphaFoldDB" id="F2E8X8"/>
<dbReference type="Gramene" id="HORVU.MOREX.r2.4HG0335690.1">
    <property type="protein sequence ID" value="HORVU.MOREX.r2.4HG0335690.1"/>
    <property type="gene ID" value="HORVU.MOREX.r2.4HG0335690"/>
</dbReference>
<name>F2E8X8_HORVV</name>
<evidence type="ECO:0000313" key="5">
    <source>
        <dbReference type="Proteomes" id="UP000011116"/>
    </source>
</evidence>
<dbReference type="Gramene" id="HORVU.MOREX.r3.4HG0403320.1">
    <property type="protein sequence ID" value="HORVU.MOREX.r3.4HG0403320.1"/>
    <property type="gene ID" value="HORVU.MOREX.r3.4HG0403320"/>
</dbReference>
<keyword evidence="5" id="KW-1185">Reference proteome</keyword>
<feature type="domain" description="F-box" evidence="2">
    <location>
        <begin position="32"/>
        <end position="71"/>
    </location>
</feature>
<evidence type="ECO:0000256" key="1">
    <source>
        <dbReference type="SAM" id="MobiDB-lite"/>
    </source>
</evidence>
<reference evidence="4" key="4">
    <citation type="submission" date="2022-01" db="UniProtKB">
        <authorList>
            <consortium name="EnsemblPlants"/>
        </authorList>
    </citation>
    <scope>IDENTIFICATION</scope>
    <source>
        <strain evidence="4">subsp. vulgare</strain>
    </source>
</reference>
<dbReference type="OrthoDB" id="623260at2759"/>
<dbReference type="GeneID" id="123449550"/>
<dbReference type="PANTHER" id="PTHR32133">
    <property type="entry name" value="OS07G0120400 PROTEIN"/>
    <property type="match status" value="1"/>
</dbReference>
<dbReference type="InterPro" id="IPR001810">
    <property type="entry name" value="F-box_dom"/>
</dbReference>
<reference evidence="3" key="1">
    <citation type="journal article" date="2011" name="Plant Physiol.">
        <title>Comprehensive sequence analysis of 24,783 barley full-length cDNAs derived from 12 clone libraries.</title>
        <authorList>
            <person name="Matsumoto T."/>
            <person name="Tanaka T."/>
            <person name="Sakai H."/>
            <person name="Amano N."/>
            <person name="Kanamori H."/>
            <person name="Kurita K."/>
            <person name="Kikuta A."/>
            <person name="Kamiya K."/>
            <person name="Yamamoto M."/>
            <person name="Ikawa H."/>
            <person name="Fujii N."/>
            <person name="Hori K."/>
            <person name="Itoh T."/>
            <person name="Sato K."/>
        </authorList>
    </citation>
    <scope>NUCLEOTIDE SEQUENCE</scope>
    <source>
        <tissue evidence="3">Flower</tissue>
    </source>
</reference>
<evidence type="ECO:0000313" key="3">
    <source>
        <dbReference type="EMBL" id="BAK03800.1"/>
    </source>
</evidence>
<protein>
    <submittedName>
        <fullName evidence="3">Predicted protein</fullName>
    </submittedName>
</protein>
<feature type="compositionally biased region" description="Pro residues" evidence="1">
    <location>
        <begin position="19"/>
        <end position="32"/>
    </location>
</feature>
<dbReference type="PANTHER" id="PTHR32133:SF263">
    <property type="entry name" value="F-BOX DOMAIN-CONTAINING PROTEIN"/>
    <property type="match status" value="1"/>
</dbReference>
<organism evidence="3">
    <name type="scientific">Hordeum vulgare subsp. vulgare</name>
    <name type="common">Domesticated barley</name>
    <dbReference type="NCBI Taxonomy" id="112509"/>
    <lineage>
        <taxon>Eukaryota</taxon>
        <taxon>Viridiplantae</taxon>
        <taxon>Streptophyta</taxon>
        <taxon>Embryophyta</taxon>
        <taxon>Tracheophyta</taxon>
        <taxon>Spermatophyta</taxon>
        <taxon>Magnoliopsida</taxon>
        <taxon>Liliopsida</taxon>
        <taxon>Poales</taxon>
        <taxon>Poaceae</taxon>
        <taxon>BOP clade</taxon>
        <taxon>Pooideae</taxon>
        <taxon>Triticodae</taxon>
        <taxon>Triticeae</taxon>
        <taxon>Hordeinae</taxon>
        <taxon>Hordeum</taxon>
    </lineage>
</organism>
<reference evidence="5" key="2">
    <citation type="journal article" date="2012" name="Nature">
        <title>A physical, genetic and functional sequence assembly of the barley genome.</title>
        <authorList>
            <consortium name="The International Barley Genome Sequencing Consortium"/>
            <person name="Mayer K.F."/>
            <person name="Waugh R."/>
            <person name="Brown J.W."/>
            <person name="Schulman A."/>
            <person name="Langridge P."/>
            <person name="Platzer M."/>
            <person name="Fincher G.B."/>
            <person name="Muehlbauer G.J."/>
            <person name="Sato K."/>
            <person name="Close T.J."/>
            <person name="Wise R.P."/>
            <person name="Stein N."/>
        </authorList>
    </citation>
    <scope>NUCLEOTIDE SEQUENCE [LARGE SCALE GENOMIC DNA]</scope>
    <source>
        <strain evidence="5">cv. Morex</strain>
    </source>
</reference>